<dbReference type="EMBL" id="JBHSMX010000023">
    <property type="protein sequence ID" value="MFC5522106.1"/>
    <property type="molecule type" value="Genomic_DNA"/>
</dbReference>
<organism evidence="4 5">
    <name type="scientific">Polaromonas jejuensis</name>
    <dbReference type="NCBI Taxonomy" id="457502"/>
    <lineage>
        <taxon>Bacteria</taxon>
        <taxon>Pseudomonadati</taxon>
        <taxon>Pseudomonadota</taxon>
        <taxon>Betaproteobacteria</taxon>
        <taxon>Burkholderiales</taxon>
        <taxon>Comamonadaceae</taxon>
        <taxon>Polaromonas</taxon>
    </lineage>
</organism>
<evidence type="ECO:0000256" key="3">
    <source>
        <dbReference type="SAM" id="MobiDB-lite"/>
    </source>
</evidence>
<dbReference type="NCBIfam" id="TIGR00252">
    <property type="entry name" value="YraN family protein"/>
    <property type="match status" value="1"/>
</dbReference>
<dbReference type="SUPFAM" id="SSF52980">
    <property type="entry name" value="Restriction endonuclease-like"/>
    <property type="match status" value="1"/>
</dbReference>
<feature type="region of interest" description="Disordered" evidence="3">
    <location>
        <begin position="1"/>
        <end position="32"/>
    </location>
</feature>
<keyword evidence="5" id="KW-1185">Reference proteome</keyword>
<dbReference type="HAMAP" id="MF_00048">
    <property type="entry name" value="UPF0102"/>
    <property type="match status" value="1"/>
</dbReference>
<dbReference type="InterPro" id="IPR011335">
    <property type="entry name" value="Restrct_endonuc-II-like"/>
</dbReference>
<accession>A0ABW0QB85</accession>
<gene>
    <name evidence="4" type="ORF">ACFPP7_14465</name>
</gene>
<dbReference type="InterPro" id="IPR003509">
    <property type="entry name" value="UPF0102_YraN-like"/>
</dbReference>
<dbReference type="Gene3D" id="3.40.1350.10">
    <property type="match status" value="1"/>
</dbReference>
<comment type="similarity">
    <text evidence="1 2">Belongs to the UPF0102 family.</text>
</comment>
<dbReference type="NCBIfam" id="NF009150">
    <property type="entry name" value="PRK12497.1-3"/>
    <property type="match status" value="1"/>
</dbReference>
<proteinExistence type="inferred from homology"/>
<reference evidence="5" key="1">
    <citation type="journal article" date="2019" name="Int. J. Syst. Evol. Microbiol.">
        <title>The Global Catalogue of Microorganisms (GCM) 10K type strain sequencing project: providing services to taxonomists for standard genome sequencing and annotation.</title>
        <authorList>
            <consortium name="The Broad Institute Genomics Platform"/>
            <consortium name="The Broad Institute Genome Sequencing Center for Infectious Disease"/>
            <person name="Wu L."/>
            <person name="Ma J."/>
        </authorList>
    </citation>
    <scope>NUCLEOTIDE SEQUENCE [LARGE SCALE GENOMIC DNA]</scope>
    <source>
        <strain evidence="5">CGMCC 4.7277</strain>
    </source>
</reference>
<dbReference type="InterPro" id="IPR011856">
    <property type="entry name" value="tRNA_endonuc-like_dom_sf"/>
</dbReference>
<dbReference type="PANTHER" id="PTHR34039:SF1">
    <property type="entry name" value="UPF0102 PROTEIN YRAN"/>
    <property type="match status" value="1"/>
</dbReference>
<protein>
    <recommendedName>
        <fullName evidence="2">UPF0102 protein ACFPP7_14465</fullName>
    </recommendedName>
</protein>
<dbReference type="Proteomes" id="UP001596084">
    <property type="component" value="Unassembled WGS sequence"/>
</dbReference>
<evidence type="ECO:0000313" key="5">
    <source>
        <dbReference type="Proteomes" id="UP001596084"/>
    </source>
</evidence>
<dbReference type="Pfam" id="PF02021">
    <property type="entry name" value="UPF0102"/>
    <property type="match status" value="1"/>
</dbReference>
<dbReference type="PANTHER" id="PTHR34039">
    <property type="entry name" value="UPF0102 PROTEIN YRAN"/>
    <property type="match status" value="1"/>
</dbReference>
<dbReference type="RefSeq" id="WP_068834176.1">
    <property type="nucleotide sequence ID" value="NZ_JBHSMX010000023.1"/>
</dbReference>
<evidence type="ECO:0000256" key="1">
    <source>
        <dbReference type="ARBA" id="ARBA00006738"/>
    </source>
</evidence>
<comment type="caution">
    <text evidence="4">The sequence shown here is derived from an EMBL/GenBank/DDBJ whole genome shotgun (WGS) entry which is preliminary data.</text>
</comment>
<sequence length="146" mass="15434">MWFSRKQVAKSPPPGAVEGAPALPGQVTTKSRGDAAEAAARDHLVRGGLKLMEANYRTPGRGGGEIDLIMRAPDGTLVFVEVRQRSGGSHGGAAASISTVKQRRIIFAAQHYLLRFASPPPCRFDVVLVQGQGAGIEWLPAAFDAS</sequence>
<evidence type="ECO:0000313" key="4">
    <source>
        <dbReference type="EMBL" id="MFC5522106.1"/>
    </source>
</evidence>
<name>A0ABW0QB85_9BURK</name>
<evidence type="ECO:0000256" key="2">
    <source>
        <dbReference type="HAMAP-Rule" id="MF_00048"/>
    </source>
</evidence>